<dbReference type="Proteomes" id="UP000283587">
    <property type="component" value="Unassembled WGS sequence"/>
</dbReference>
<feature type="non-terminal residue" evidence="2">
    <location>
        <position position="100"/>
    </location>
</feature>
<feature type="transmembrane region" description="Helical" evidence="1">
    <location>
        <begin position="70"/>
        <end position="89"/>
    </location>
</feature>
<evidence type="ECO:0008006" key="4">
    <source>
        <dbReference type="Google" id="ProtNLM"/>
    </source>
</evidence>
<dbReference type="EMBL" id="QZEW01000033">
    <property type="protein sequence ID" value="RJL16519.1"/>
    <property type="molecule type" value="Genomic_DNA"/>
</dbReference>
<name>A0A419A814_9RHOB</name>
<keyword evidence="1" id="KW-1133">Transmembrane helix</keyword>
<comment type="caution">
    <text evidence="2">The sequence shown here is derived from an EMBL/GenBank/DDBJ whole genome shotgun (WGS) entry which is preliminary data.</text>
</comment>
<protein>
    <recommendedName>
        <fullName evidence="4">LysE family translocator</fullName>
    </recommendedName>
</protein>
<dbReference type="AlphaFoldDB" id="A0A419A814"/>
<evidence type="ECO:0000313" key="3">
    <source>
        <dbReference type="Proteomes" id="UP000283587"/>
    </source>
</evidence>
<gene>
    <name evidence="2" type="ORF">D3P05_09595</name>
</gene>
<evidence type="ECO:0000256" key="1">
    <source>
        <dbReference type="SAM" id="Phobius"/>
    </source>
</evidence>
<keyword evidence="1" id="KW-0472">Membrane</keyword>
<reference evidence="3" key="1">
    <citation type="submission" date="2018-09" db="EMBL/GenBank/DDBJ databases">
        <title>Paracoccus onubensis nov. sp. a moderate halophilic bacterium isolated from Gruta de las Maravillas (Aracena, Spain).</title>
        <authorList>
            <person name="Jurado V."/>
            <person name="Gutierrez-Patricio S."/>
            <person name="Gonzalez-Pimentel J.L."/>
            <person name="Miller A.Z."/>
            <person name="Laiz L."/>
            <person name="Saiz-Jimenez C."/>
        </authorList>
    </citation>
    <scope>NUCLEOTIDE SEQUENCE [LARGE SCALE GENOMIC DNA]</scope>
    <source>
        <strain evidence="3">DSM 26381</strain>
    </source>
</reference>
<feature type="transmembrane region" description="Helical" evidence="1">
    <location>
        <begin position="44"/>
        <end position="63"/>
    </location>
</feature>
<evidence type="ECO:0000313" key="2">
    <source>
        <dbReference type="EMBL" id="RJL16519.1"/>
    </source>
</evidence>
<proteinExistence type="predicted"/>
<organism evidence="2 3">
    <name type="scientific">Paracoccus siganidrum</name>
    <dbReference type="NCBI Taxonomy" id="1276757"/>
    <lineage>
        <taxon>Bacteria</taxon>
        <taxon>Pseudomonadati</taxon>
        <taxon>Pseudomonadota</taxon>
        <taxon>Alphaproteobacteria</taxon>
        <taxon>Rhodobacterales</taxon>
        <taxon>Paracoccaceae</taxon>
        <taxon>Paracoccus</taxon>
    </lineage>
</organism>
<keyword evidence="1" id="KW-0812">Transmembrane</keyword>
<accession>A0A419A814</accession>
<keyword evidence="3" id="KW-1185">Reference proteome</keyword>
<sequence length="100" mass="10393">MTYAAFLSAVLALLLAPGPTNTLMGLAGAQRGLGRVARLLPAELLGYLTTILPLVFLGGALLAEWPVAAVLLKIAAAIWVMVLAVRLWGLRRDDGAGGEV</sequence>